<dbReference type="EMBL" id="MG250486">
    <property type="protein sequence ID" value="AUE23434.1"/>
    <property type="molecule type" value="Genomic_DNA"/>
</dbReference>
<gene>
    <name evidence="2" type="ORF">Ro1_00229</name>
</gene>
<accession>A0A2H4YHF0</accession>
<evidence type="ECO:0000313" key="3">
    <source>
        <dbReference type="Proteomes" id="UP000241480"/>
    </source>
</evidence>
<organism evidence="2 3">
    <name type="scientific">Raoultella phage Ro1</name>
    <dbReference type="NCBI Taxonomy" id="2053702"/>
    <lineage>
        <taxon>Viruses</taxon>
        <taxon>Duplodnaviria</taxon>
        <taxon>Heunggongvirae</taxon>
        <taxon>Uroviricota</taxon>
        <taxon>Caudoviricetes</taxon>
        <taxon>Vequintavirinae</taxon>
        <taxon>Mydovirus</taxon>
        <taxon>Mydovirus Ro1</taxon>
    </lineage>
</organism>
<sequence length="153" mass="15678">MGRTSAKSVLATTTIEAYGSLKGASLVITGEATVPKVTANFVGTTPGSVTTPSAGTTWTPGGTGSDLTKMNNIYNVDVTNTLTIGPWANLGSAFTATIYLFQDATGGHAVTLDASYKIVNGGTISTAANSVTILQVTYCGRGTVYDVAIYQRP</sequence>
<protein>
    <submittedName>
        <fullName evidence="2">Putative tail fiber protein</fullName>
    </submittedName>
</protein>
<dbReference type="InterPro" id="IPR058970">
    <property type="entry name" value="Phage_phiTE_241_C"/>
</dbReference>
<evidence type="ECO:0000259" key="1">
    <source>
        <dbReference type="Pfam" id="PF26209"/>
    </source>
</evidence>
<dbReference type="Pfam" id="PF26209">
    <property type="entry name" value="Phage_phiTE_241_C"/>
    <property type="match status" value="1"/>
</dbReference>
<feature type="domain" description="Putative phage tail fibre C-terminal" evidence="1">
    <location>
        <begin position="71"/>
        <end position="142"/>
    </location>
</feature>
<evidence type="ECO:0000313" key="2">
    <source>
        <dbReference type="EMBL" id="AUE23434.1"/>
    </source>
</evidence>
<proteinExistence type="predicted"/>
<name>A0A2H4YHF0_9CAUD</name>
<reference evidence="2 3" key="1">
    <citation type="submission" date="2017-10" db="EMBL/GenBank/DDBJ databases">
        <title>Antibacterial composition for extension of chilled fish shelf life and decreasing of risk of food-borne infections, bacteriophage strains for its preparation.</title>
        <authorList>
            <person name="Zulkarneev E.R."/>
            <person name="Aleshkin A.V."/>
            <person name="Rubalsky O.V."/>
            <person name="Kiseleva I.A."/>
            <person name="Rubalskii E.O."/>
            <person name="Lebedev S.N."/>
        </authorList>
    </citation>
    <scope>NUCLEOTIDE SEQUENCE [LARGE SCALE GENOMIC DNA]</scope>
</reference>
<keyword evidence="3" id="KW-1185">Reference proteome</keyword>
<dbReference type="Proteomes" id="UP000241480">
    <property type="component" value="Segment"/>
</dbReference>